<dbReference type="Proteomes" id="UP000435177">
    <property type="component" value="Unassembled WGS sequence"/>
</dbReference>
<dbReference type="InterPro" id="IPR005496">
    <property type="entry name" value="Integral_membrane_TerC"/>
</dbReference>
<dbReference type="Pfam" id="PF03741">
    <property type="entry name" value="TerC"/>
    <property type="match status" value="1"/>
</dbReference>
<feature type="transmembrane region" description="Helical" evidence="6">
    <location>
        <begin position="92"/>
        <end position="110"/>
    </location>
</feature>
<keyword evidence="4 6" id="KW-1133">Transmembrane helix</keyword>
<evidence type="ECO:0000256" key="2">
    <source>
        <dbReference type="ARBA" id="ARBA00007511"/>
    </source>
</evidence>
<evidence type="ECO:0000313" key="8">
    <source>
        <dbReference type="EMBL" id="PAD80349.1"/>
    </source>
</evidence>
<protein>
    <submittedName>
        <fullName evidence="7">YjbE family putative metal transport protein</fullName>
    </submittedName>
</protein>
<dbReference type="Proteomes" id="UP000215596">
    <property type="component" value="Unassembled WGS sequence"/>
</dbReference>
<feature type="transmembrane region" description="Helical" evidence="6">
    <location>
        <begin position="130"/>
        <end position="151"/>
    </location>
</feature>
<sequence length="223" mass="23918">METWLLLGQILMINLVLSGDNALVIAMASRDLPETSRRRAVWIGTIAAVVLRCLLTFAAVILLKVPYLQAGGALLLIWISFQLMMPKAEDEVTVSGALSLWSAVNTILIADFVMSLDNVLAIAGLANGDFALIVIGIVLSIPIVVWGSGLISSLLNRFPVLLYIGAGVLSYTAGEMIVQDARTGQLLAVWMPQLFPVLPVLVAFAVMLFGGLASLTRQDKRQG</sequence>
<comment type="caution">
    <text evidence="8">The sequence shown here is derived from an EMBL/GenBank/DDBJ whole genome shotgun (WGS) entry which is preliminary data.</text>
</comment>
<evidence type="ECO:0000313" key="7">
    <source>
        <dbReference type="EMBL" id="MUG64627.1"/>
    </source>
</evidence>
<dbReference type="AlphaFoldDB" id="A0A268F4R2"/>
<feature type="transmembrane region" description="Helical" evidence="6">
    <location>
        <begin position="6"/>
        <end position="28"/>
    </location>
</feature>
<reference evidence="7 10" key="2">
    <citation type="submission" date="2019-11" db="EMBL/GenBank/DDBJ databases">
        <title>Draft genome sequences of five Paenibacillus species of dairy origin.</title>
        <authorList>
            <person name="Olajide A.M."/>
            <person name="Chen S."/>
            <person name="Lapointe G."/>
        </authorList>
    </citation>
    <scope>NUCLEOTIDE SEQUENCE [LARGE SCALE GENOMIC DNA]</scope>
    <source>
        <strain evidence="7 10">3CS1</strain>
    </source>
</reference>
<evidence type="ECO:0000256" key="6">
    <source>
        <dbReference type="SAM" id="Phobius"/>
    </source>
</evidence>
<dbReference type="NCBIfam" id="TIGR03717">
    <property type="entry name" value="R_switched_YjbE"/>
    <property type="match status" value="1"/>
</dbReference>
<comment type="subcellular location">
    <subcellularLocation>
        <location evidence="1">Membrane</location>
        <topology evidence="1">Multi-pass membrane protein</topology>
    </subcellularLocation>
</comment>
<dbReference type="InterPro" id="IPR022301">
    <property type="entry name" value="Integral_membrane_YjbE"/>
</dbReference>
<dbReference type="GO" id="GO:0016020">
    <property type="term" value="C:membrane"/>
    <property type="evidence" value="ECO:0007669"/>
    <property type="project" value="UniProtKB-SubCell"/>
</dbReference>
<name>A0A268F4R2_9BACL</name>
<evidence type="ECO:0000313" key="9">
    <source>
        <dbReference type="Proteomes" id="UP000215596"/>
    </source>
</evidence>
<dbReference type="EMBL" id="NPBY01000003">
    <property type="protein sequence ID" value="PAD80349.1"/>
    <property type="molecule type" value="Genomic_DNA"/>
</dbReference>
<evidence type="ECO:0000256" key="3">
    <source>
        <dbReference type="ARBA" id="ARBA00022692"/>
    </source>
</evidence>
<comment type="similarity">
    <text evidence="2">Belongs to the TerC family.</text>
</comment>
<evidence type="ECO:0000256" key="5">
    <source>
        <dbReference type="ARBA" id="ARBA00023136"/>
    </source>
</evidence>
<gene>
    <name evidence="8" type="ORF">CHH67_01180</name>
    <name evidence="7" type="ORF">GNP94_01230</name>
</gene>
<proteinExistence type="inferred from homology"/>
<feature type="transmembrane region" description="Helical" evidence="6">
    <location>
        <begin position="194"/>
        <end position="215"/>
    </location>
</feature>
<dbReference type="PANTHER" id="PTHR30238:SF4">
    <property type="entry name" value="SLL1022 PROTEIN"/>
    <property type="match status" value="1"/>
</dbReference>
<accession>A0A268F4R2</accession>
<dbReference type="RefSeq" id="WP_095263142.1">
    <property type="nucleotide sequence ID" value="NZ_NPBY01000003.1"/>
</dbReference>
<dbReference type="EMBL" id="WOAA01000001">
    <property type="protein sequence ID" value="MUG64627.1"/>
    <property type="molecule type" value="Genomic_DNA"/>
</dbReference>
<evidence type="ECO:0000256" key="4">
    <source>
        <dbReference type="ARBA" id="ARBA00022989"/>
    </source>
</evidence>
<evidence type="ECO:0000313" key="10">
    <source>
        <dbReference type="Proteomes" id="UP000435177"/>
    </source>
</evidence>
<keyword evidence="10" id="KW-1185">Reference proteome</keyword>
<dbReference type="PANTHER" id="PTHR30238">
    <property type="entry name" value="MEMBRANE BOUND PREDICTED REDOX MODULATOR"/>
    <property type="match status" value="1"/>
</dbReference>
<evidence type="ECO:0000256" key="1">
    <source>
        <dbReference type="ARBA" id="ARBA00004141"/>
    </source>
</evidence>
<feature type="transmembrane region" description="Helical" evidence="6">
    <location>
        <begin position="67"/>
        <end position="85"/>
    </location>
</feature>
<dbReference type="OrthoDB" id="5295733at2"/>
<feature type="transmembrane region" description="Helical" evidence="6">
    <location>
        <begin position="40"/>
        <end position="61"/>
    </location>
</feature>
<keyword evidence="3 6" id="KW-0812">Transmembrane</keyword>
<keyword evidence="5 6" id="KW-0472">Membrane</keyword>
<reference evidence="8 9" key="1">
    <citation type="submission" date="2017-07" db="EMBL/GenBank/DDBJ databases">
        <title>Isolation and whole genome analysis of endospore-forming bacteria from heroin.</title>
        <authorList>
            <person name="Kalinowski J."/>
            <person name="Ahrens B."/>
            <person name="Al-Dilaimi A."/>
            <person name="Winkler A."/>
            <person name="Wibberg D."/>
            <person name="Schleenbecker U."/>
            <person name="Ruckert C."/>
            <person name="Wolfel R."/>
            <person name="Grass G."/>
        </authorList>
    </citation>
    <scope>NUCLEOTIDE SEQUENCE [LARGE SCALE GENOMIC DNA]</scope>
    <source>
        <strain evidence="8 9">7537-G1</strain>
    </source>
</reference>
<feature type="transmembrane region" description="Helical" evidence="6">
    <location>
        <begin position="158"/>
        <end position="174"/>
    </location>
</feature>
<organism evidence="8 9">
    <name type="scientific">Paenibacillus campinasensis</name>
    <dbReference type="NCBI Taxonomy" id="66347"/>
    <lineage>
        <taxon>Bacteria</taxon>
        <taxon>Bacillati</taxon>
        <taxon>Bacillota</taxon>
        <taxon>Bacilli</taxon>
        <taxon>Bacillales</taxon>
        <taxon>Paenibacillaceae</taxon>
        <taxon>Paenibacillus</taxon>
    </lineage>
</organism>